<dbReference type="AlphaFoldDB" id="A0A428V0E8"/>
<name>A0A428V0E8_9HYPO</name>
<comment type="caution">
    <text evidence="1">The sequence shown here is derived from an EMBL/GenBank/DDBJ whole genome shotgun (WGS) entry which is preliminary data.</text>
</comment>
<keyword evidence="2" id="KW-1185">Reference proteome</keyword>
<protein>
    <submittedName>
        <fullName evidence="1">Uncharacterized protein</fullName>
    </submittedName>
</protein>
<sequence length="113" mass="12587">MPISKFQDLRFNVVLGVEALNSLGLIGSSGPRSTPDPGHASVDNSLLLYPGWSRGFSPSSPTSPEPQRPSLTVSIPSVPAIRIDPPSTQFTWWFHLGRRLWFQLGYVFHDLIW</sequence>
<gene>
    <name evidence="1" type="ORF">CDV31_001103</name>
</gene>
<dbReference type="EMBL" id="NIZV01000008">
    <property type="protein sequence ID" value="RSM20024.1"/>
    <property type="molecule type" value="Genomic_DNA"/>
</dbReference>
<evidence type="ECO:0000313" key="1">
    <source>
        <dbReference type="EMBL" id="RSM20024.1"/>
    </source>
</evidence>
<dbReference type="Proteomes" id="UP000288429">
    <property type="component" value="Unassembled WGS sequence"/>
</dbReference>
<reference evidence="1 2" key="1">
    <citation type="submission" date="2017-06" db="EMBL/GenBank/DDBJ databases">
        <title>Cmopartive genomic analysis of Ambrosia Fusariam Clade fungi.</title>
        <authorList>
            <person name="Stajich J.E."/>
            <person name="Carrillo J."/>
            <person name="Kijimoto T."/>
            <person name="Eskalen A."/>
            <person name="O'Donnell K."/>
            <person name="Kasson M."/>
        </authorList>
    </citation>
    <scope>NUCLEOTIDE SEQUENCE [LARGE SCALE GENOMIC DNA]</scope>
    <source>
        <strain evidence="1 2">NRRL 20438</strain>
    </source>
</reference>
<evidence type="ECO:0000313" key="2">
    <source>
        <dbReference type="Proteomes" id="UP000288429"/>
    </source>
</evidence>
<organism evidence="1 2">
    <name type="scientific">Fusarium ambrosium</name>
    <dbReference type="NCBI Taxonomy" id="131363"/>
    <lineage>
        <taxon>Eukaryota</taxon>
        <taxon>Fungi</taxon>
        <taxon>Dikarya</taxon>
        <taxon>Ascomycota</taxon>
        <taxon>Pezizomycotina</taxon>
        <taxon>Sordariomycetes</taxon>
        <taxon>Hypocreomycetidae</taxon>
        <taxon>Hypocreales</taxon>
        <taxon>Nectriaceae</taxon>
        <taxon>Fusarium</taxon>
        <taxon>Fusarium solani species complex</taxon>
    </lineage>
</organism>
<proteinExistence type="predicted"/>
<accession>A0A428V0E8</accession>